<dbReference type="InterPro" id="IPR020339">
    <property type="entry name" value="C20orf85-like"/>
</dbReference>
<dbReference type="KEGG" id="sfm:108928383"/>
<feature type="region of interest" description="Disordered" evidence="1">
    <location>
        <begin position="67"/>
        <end position="87"/>
    </location>
</feature>
<accession>A0A8C9SLI9</accession>
<dbReference type="GeneTree" id="ENSGT00940000154459"/>
<organism evidence="2 3">
    <name type="scientific">Scleropages formosus</name>
    <name type="common">Asian bonytongue</name>
    <name type="synonym">Osteoglossum formosum</name>
    <dbReference type="NCBI Taxonomy" id="113540"/>
    <lineage>
        <taxon>Eukaryota</taxon>
        <taxon>Metazoa</taxon>
        <taxon>Chordata</taxon>
        <taxon>Craniata</taxon>
        <taxon>Vertebrata</taxon>
        <taxon>Euteleostomi</taxon>
        <taxon>Actinopterygii</taxon>
        <taxon>Neopterygii</taxon>
        <taxon>Teleostei</taxon>
        <taxon>Osteoglossocephala</taxon>
        <taxon>Osteoglossomorpha</taxon>
        <taxon>Osteoglossiformes</taxon>
        <taxon>Osteoglossidae</taxon>
        <taxon>Scleropages</taxon>
    </lineage>
</organism>
<dbReference type="PANTHER" id="PTHR31909">
    <property type="entry name" value="CHROMOSOME 20 ORF85 FAMILY MEMBER"/>
    <property type="match status" value="1"/>
</dbReference>
<proteinExistence type="predicted"/>
<evidence type="ECO:0000313" key="2">
    <source>
        <dbReference type="Ensembl" id="ENSSFOP00015041131.1"/>
    </source>
</evidence>
<keyword evidence="3" id="KW-1185">Reference proteome</keyword>
<dbReference type="AlphaFoldDB" id="A0A8C9SLI9"/>
<name>A0A8C9SLI9_SCLFO</name>
<reference evidence="2" key="2">
    <citation type="submission" date="2025-08" db="UniProtKB">
        <authorList>
            <consortium name="Ensembl"/>
        </authorList>
    </citation>
    <scope>IDENTIFICATION</scope>
</reference>
<dbReference type="Proteomes" id="UP000694397">
    <property type="component" value="Chromosome 22"/>
</dbReference>
<gene>
    <name evidence="2" type="primary">CIMIP1</name>
    <name evidence="2" type="synonym">c22h20orf85</name>
</gene>
<sequence>MAADAQKSKGEPKNLVDQDEIWKVHVNAEFESAKAWSNKWGFLAEFYNEVLQQSKKLTEEIEKVEVPKHLKTSPPTPLEQYIKIGPSPPVPRTSQAFIGWRSSVAHLQLERFGRVNHGRKSFSEELG</sequence>
<dbReference type="Pfam" id="PF14945">
    <property type="entry name" value="LLC1"/>
    <property type="match status" value="1"/>
</dbReference>
<protein>
    <submittedName>
        <fullName evidence="2">Ciliary microtubule inner protein 1</fullName>
    </submittedName>
</protein>
<evidence type="ECO:0000313" key="3">
    <source>
        <dbReference type="Proteomes" id="UP000694397"/>
    </source>
</evidence>
<dbReference type="OrthoDB" id="10031946at2759"/>
<dbReference type="Ensembl" id="ENSSFOT00015077530.1">
    <property type="protein sequence ID" value="ENSSFOP00015041131.1"/>
    <property type="gene ID" value="ENSSFOG00015031384.1"/>
</dbReference>
<reference evidence="2 3" key="1">
    <citation type="submission" date="2019-04" db="EMBL/GenBank/DDBJ databases">
        <authorList>
            <consortium name="Wellcome Sanger Institute Data Sharing"/>
        </authorList>
    </citation>
    <scope>NUCLEOTIDE SEQUENCE [LARGE SCALE GENOMIC DNA]</scope>
</reference>
<reference evidence="2" key="3">
    <citation type="submission" date="2025-09" db="UniProtKB">
        <authorList>
            <consortium name="Ensembl"/>
        </authorList>
    </citation>
    <scope>IDENTIFICATION</scope>
</reference>
<evidence type="ECO:0000256" key="1">
    <source>
        <dbReference type="SAM" id="MobiDB-lite"/>
    </source>
</evidence>
<dbReference type="PANTHER" id="PTHR31909:SF3">
    <property type="entry name" value="SIMILAR TO PROTEIN C20ORF85 HOMOLOG"/>
    <property type="match status" value="1"/>
</dbReference>